<dbReference type="Proteomes" id="UP000278775">
    <property type="component" value="Unassembled WGS sequence"/>
</dbReference>
<feature type="chain" id="PRO_5018282931" description="TonB-dependent receptor" evidence="1">
    <location>
        <begin position="20"/>
        <end position="380"/>
    </location>
</feature>
<dbReference type="AlphaFoldDB" id="A0A3M7TGI8"/>
<evidence type="ECO:0008006" key="4">
    <source>
        <dbReference type="Google" id="ProtNLM"/>
    </source>
</evidence>
<accession>A0A3M7TGI8</accession>
<reference evidence="2 3" key="1">
    <citation type="submission" date="2018-08" db="EMBL/GenBank/DDBJ databases">
        <title>Chryseobacterium nematophagum: a novel matrix digesting pathogen of nematodes.</title>
        <authorList>
            <person name="Page A."/>
            <person name="Roberts M."/>
            <person name="Felix M.-A."/>
            <person name="Weir W."/>
        </authorList>
    </citation>
    <scope>NUCLEOTIDE SEQUENCE [LARGE SCALE GENOMIC DNA]</scope>
    <source>
        <strain evidence="2 3">JUb129</strain>
    </source>
</reference>
<keyword evidence="1" id="KW-0732">Signal</keyword>
<name>A0A3M7TGI8_9FLAO</name>
<dbReference type="OrthoDB" id="679547at2"/>
<feature type="signal peptide" evidence="1">
    <location>
        <begin position="1"/>
        <end position="19"/>
    </location>
</feature>
<organism evidence="2 3">
    <name type="scientific">Chryseobacterium nematophagum</name>
    <dbReference type="NCBI Taxonomy" id="2305228"/>
    <lineage>
        <taxon>Bacteria</taxon>
        <taxon>Pseudomonadati</taxon>
        <taxon>Bacteroidota</taxon>
        <taxon>Flavobacteriia</taxon>
        <taxon>Flavobacteriales</taxon>
        <taxon>Weeksellaceae</taxon>
        <taxon>Chryseobacterium group</taxon>
        <taxon>Chryseobacterium</taxon>
    </lineage>
</organism>
<evidence type="ECO:0000313" key="2">
    <source>
        <dbReference type="EMBL" id="RNA62631.1"/>
    </source>
</evidence>
<sequence>MPKKLLLFAALSISPYFIAQDKAESALKTFAEKFPQEKIHLLLDKKNYLAGDNLWFKSFVFDGYSPSQISTSLFVELYDSNKKQIDKKLIPLLNGEGSGSFTLSENLKEDVYYIRAYTAWMTNFNEDFQSIQPIEIYNPSSPEKLTKDTISSWSASLYPESRTFIEGINTKFAVRIKSKGSYPTNWGGYIIDTEKPNNKLVTFKGLDENTGLFTFTSQAGKKYQLIVEDDKGKKQNIDLPSSSSSGIHLQVESKAEAITFSLKSKNIQETQSYKILGTINNQLVYKARISSSDQNYSIPTEKLVNGILQLTVFDEKENVIAQRLCFVQPELLKINKPSLPSLSFNESSRSSNSFTIKGAEESSYTVLVLDGKSESSEDEK</sequence>
<proteinExistence type="predicted"/>
<evidence type="ECO:0000256" key="1">
    <source>
        <dbReference type="SAM" id="SignalP"/>
    </source>
</evidence>
<evidence type="ECO:0000313" key="3">
    <source>
        <dbReference type="Proteomes" id="UP000278775"/>
    </source>
</evidence>
<protein>
    <recommendedName>
        <fullName evidence="4">TonB-dependent receptor</fullName>
    </recommendedName>
</protein>
<comment type="caution">
    <text evidence="2">The sequence shown here is derived from an EMBL/GenBank/DDBJ whole genome shotgun (WGS) entry which is preliminary data.</text>
</comment>
<dbReference type="RefSeq" id="WP_122636685.1">
    <property type="nucleotide sequence ID" value="NZ_QWIU01000002.1"/>
</dbReference>
<dbReference type="Gene3D" id="2.60.40.1930">
    <property type="match status" value="1"/>
</dbReference>
<dbReference type="EMBL" id="QWIU01000002">
    <property type="protein sequence ID" value="RNA62631.1"/>
    <property type="molecule type" value="Genomic_DNA"/>
</dbReference>
<gene>
    <name evidence="2" type="ORF">D1631_12145</name>
</gene>